<dbReference type="Pfam" id="PF13505">
    <property type="entry name" value="OMP_b-brl"/>
    <property type="match status" value="1"/>
</dbReference>
<dbReference type="InterPro" id="IPR011250">
    <property type="entry name" value="OMP/PagP_B-barrel"/>
</dbReference>
<keyword evidence="4" id="KW-1185">Reference proteome</keyword>
<accession>A0A8J7Q6S8</accession>
<dbReference type="AlphaFoldDB" id="A0A8J7Q6S8"/>
<comment type="caution">
    <text evidence="3">The sequence shown here is derived from an EMBL/GenBank/DDBJ whole genome shotgun (WGS) entry which is preliminary data.</text>
</comment>
<evidence type="ECO:0000259" key="2">
    <source>
        <dbReference type="Pfam" id="PF13505"/>
    </source>
</evidence>
<evidence type="ECO:0000313" key="3">
    <source>
        <dbReference type="EMBL" id="MBO1317809.1"/>
    </source>
</evidence>
<reference evidence="3" key="1">
    <citation type="submission" date="2021-03" db="EMBL/GenBank/DDBJ databases">
        <authorList>
            <person name="Wang G."/>
        </authorList>
    </citation>
    <scope>NUCLEOTIDE SEQUENCE</scope>
    <source>
        <strain evidence="3">KCTC 12899</strain>
    </source>
</reference>
<organism evidence="3 4">
    <name type="scientific">Acanthopleuribacter pedis</name>
    <dbReference type="NCBI Taxonomy" id="442870"/>
    <lineage>
        <taxon>Bacteria</taxon>
        <taxon>Pseudomonadati</taxon>
        <taxon>Acidobacteriota</taxon>
        <taxon>Holophagae</taxon>
        <taxon>Acanthopleuribacterales</taxon>
        <taxon>Acanthopleuribacteraceae</taxon>
        <taxon>Acanthopleuribacter</taxon>
    </lineage>
</organism>
<sequence length="249" mass="27906">MDWQMGLRGAFIAVLLTAAYPALAQKNDYFDRTEMVYFEINLGTHQPDEGSDLFNFFEETSTFDSEDLDGFVVDFKLYYQLNNRLSIGGGLSVYEESVSAESRDFVDIDGFGIVNETEFQTTWVGAQMIWTPFGAGEQFGSKGWAPKFFVPYLTAGIGFKAYEVVQVGEFVDETDPNDPFIFADRFEADGESLSTRFGCGFRLNLHRNVDLNFSLQQEWAEDDVAGSYSGFGDLDLGSKSAMIGVTFRI</sequence>
<gene>
    <name evidence="3" type="ORF">J3U88_04995</name>
</gene>
<dbReference type="Proteomes" id="UP000664417">
    <property type="component" value="Unassembled WGS sequence"/>
</dbReference>
<evidence type="ECO:0000256" key="1">
    <source>
        <dbReference type="ARBA" id="ARBA00022729"/>
    </source>
</evidence>
<keyword evidence="1" id="KW-0732">Signal</keyword>
<dbReference type="SUPFAM" id="SSF56925">
    <property type="entry name" value="OMPA-like"/>
    <property type="match status" value="1"/>
</dbReference>
<dbReference type="RefSeq" id="WP_207857265.1">
    <property type="nucleotide sequence ID" value="NZ_JAFREP010000004.1"/>
</dbReference>
<name>A0A8J7Q6S8_9BACT</name>
<protein>
    <submittedName>
        <fullName evidence="3">Outer membrane beta-barrel protein</fullName>
    </submittedName>
</protein>
<evidence type="ECO:0000313" key="4">
    <source>
        <dbReference type="Proteomes" id="UP000664417"/>
    </source>
</evidence>
<dbReference type="InterPro" id="IPR027385">
    <property type="entry name" value="Beta-barrel_OMP"/>
</dbReference>
<dbReference type="EMBL" id="JAFREP010000004">
    <property type="protein sequence ID" value="MBO1317809.1"/>
    <property type="molecule type" value="Genomic_DNA"/>
</dbReference>
<feature type="domain" description="Outer membrane protein beta-barrel" evidence="2">
    <location>
        <begin position="13"/>
        <end position="235"/>
    </location>
</feature>
<proteinExistence type="predicted"/>